<dbReference type="InterPro" id="IPR011009">
    <property type="entry name" value="Kinase-like_dom_sf"/>
</dbReference>
<sequence>MTSKELFTQILHKHHKSLPISEKESSCHGVIYLIENTIAAGRALKSPNESLIDRAPVRPPFDLTGTLSSSSNGTQRKGLAHSPDPFRKNPGKTIQELPKSLGLPQALKSRHSTSSTLIVRDDESPWDNFEPAFHCRLAGSIVVCVQQTRPFQTAAKREYAMENTERIHGLYQQLQHENILSVKECYTDNSRFYIRVDDLPVTLEHLVLNGLFYLVASGFEHTALTCSNILLGSDRTVKISKTGPFLACHKSMAAIMMQPMHKYEKKNGVIGVDNLRHWPLDLFAVDFLTTTSSARSIKILKQHSFVMENNRARGNSIGLARLALITTKTFYSMIINM</sequence>
<organism evidence="2 3">
    <name type="scientific">Aspergillus piperis CBS 112811</name>
    <dbReference type="NCBI Taxonomy" id="1448313"/>
    <lineage>
        <taxon>Eukaryota</taxon>
        <taxon>Fungi</taxon>
        <taxon>Dikarya</taxon>
        <taxon>Ascomycota</taxon>
        <taxon>Pezizomycotina</taxon>
        <taxon>Eurotiomycetes</taxon>
        <taxon>Eurotiomycetidae</taxon>
        <taxon>Eurotiales</taxon>
        <taxon>Aspergillaceae</taxon>
        <taxon>Aspergillus</taxon>
        <taxon>Aspergillus subgen. Circumdati</taxon>
    </lineage>
</organism>
<dbReference type="AlphaFoldDB" id="A0A8G1QZM7"/>
<evidence type="ECO:0008006" key="4">
    <source>
        <dbReference type="Google" id="ProtNLM"/>
    </source>
</evidence>
<keyword evidence="3" id="KW-1185">Reference proteome</keyword>
<evidence type="ECO:0000256" key="1">
    <source>
        <dbReference type="SAM" id="MobiDB-lite"/>
    </source>
</evidence>
<feature type="region of interest" description="Disordered" evidence="1">
    <location>
        <begin position="62"/>
        <end position="95"/>
    </location>
</feature>
<gene>
    <name evidence="2" type="ORF">BO85DRAFT_375936</name>
</gene>
<evidence type="ECO:0000313" key="2">
    <source>
        <dbReference type="EMBL" id="RAH55921.1"/>
    </source>
</evidence>
<dbReference type="EMBL" id="KZ825067">
    <property type="protein sequence ID" value="RAH55921.1"/>
    <property type="molecule type" value="Genomic_DNA"/>
</dbReference>
<name>A0A8G1QZM7_9EURO</name>
<evidence type="ECO:0000313" key="3">
    <source>
        <dbReference type="Proteomes" id="UP000249526"/>
    </source>
</evidence>
<protein>
    <recommendedName>
        <fullName evidence="4">Protein kinase domain-containing protein</fullName>
    </recommendedName>
</protein>
<dbReference type="SUPFAM" id="SSF56112">
    <property type="entry name" value="Protein kinase-like (PK-like)"/>
    <property type="match status" value="1"/>
</dbReference>
<reference evidence="2 3" key="1">
    <citation type="submission" date="2018-02" db="EMBL/GenBank/DDBJ databases">
        <title>The genomes of Aspergillus section Nigri reveals drivers in fungal speciation.</title>
        <authorList>
            <consortium name="DOE Joint Genome Institute"/>
            <person name="Vesth T.C."/>
            <person name="Nybo J."/>
            <person name="Theobald S."/>
            <person name="Brandl J."/>
            <person name="Frisvad J.C."/>
            <person name="Nielsen K.F."/>
            <person name="Lyhne E.K."/>
            <person name="Kogle M.E."/>
            <person name="Kuo A."/>
            <person name="Riley R."/>
            <person name="Clum A."/>
            <person name="Nolan M."/>
            <person name="Lipzen A."/>
            <person name="Salamov A."/>
            <person name="Henrissat B."/>
            <person name="Wiebenga A."/>
            <person name="De vries R.P."/>
            <person name="Grigoriev I.V."/>
            <person name="Mortensen U.H."/>
            <person name="Andersen M.R."/>
            <person name="Baker S.E."/>
        </authorList>
    </citation>
    <scope>NUCLEOTIDE SEQUENCE [LARGE SCALE GENOMIC DNA]</scope>
    <source>
        <strain evidence="2 3">CBS 112811</strain>
    </source>
</reference>
<accession>A0A8G1QZM7</accession>
<proteinExistence type="predicted"/>
<dbReference type="RefSeq" id="XP_025513843.1">
    <property type="nucleotide sequence ID" value="XM_025656197.1"/>
</dbReference>
<dbReference type="GeneID" id="37159599"/>
<dbReference type="Proteomes" id="UP000249526">
    <property type="component" value="Unassembled WGS sequence"/>
</dbReference>